<comment type="function">
    <text evidence="8">Ubiquitin-protein hydrolase is involved both in the processing of ubiquitin precursors and of ubiquitinated proteins. This enzyme is a thiol protease that recognizes and hydrolyzes a peptide bond at the C-terminal glycine of ubiquitin.</text>
</comment>
<feature type="active site" description="Nucleophile" evidence="10">
    <location>
        <position position="94"/>
    </location>
</feature>
<dbReference type="CDD" id="cd09616">
    <property type="entry name" value="Peptidase_C12_UCH_L1_L3"/>
    <property type="match status" value="1"/>
</dbReference>
<feature type="active site" description="Proton donor" evidence="10">
    <location>
        <position position="167"/>
    </location>
</feature>
<dbReference type="PANTHER" id="PTHR10589">
    <property type="entry name" value="UBIQUITIN CARBOXYL-TERMINAL HYDROLASE"/>
    <property type="match status" value="1"/>
</dbReference>
<dbReference type="EC" id="3.4.19.12" evidence="3 11"/>
<evidence type="ECO:0000256" key="2">
    <source>
        <dbReference type="ARBA" id="ARBA00009326"/>
    </source>
</evidence>
<protein>
    <recommendedName>
        <fullName evidence="9 11">Ubiquitin carboxyl-terminal hydrolase</fullName>
        <ecNumber evidence="3 11">3.4.19.12</ecNumber>
    </recommendedName>
</protein>
<dbReference type="Gene3D" id="3.40.532.10">
    <property type="entry name" value="Peptidase C12, ubiquitin carboxyl-terminal hydrolase"/>
    <property type="match status" value="1"/>
</dbReference>
<comment type="catalytic activity">
    <reaction evidence="1 10 11">
        <text>Thiol-dependent hydrolysis of ester, thioester, amide, peptide and isopeptide bonds formed by the C-terminal Gly of ubiquitin (a 76-residue protein attached to proteins as an intracellular targeting signal).</text>
        <dbReference type="EC" id="3.4.19.12"/>
    </reaction>
</comment>
<proteinExistence type="inferred from homology"/>
<dbReference type="PANTHER" id="PTHR10589:SF17">
    <property type="entry name" value="UBIQUITIN CARBOXYL-TERMINAL HYDROLASE"/>
    <property type="match status" value="1"/>
</dbReference>
<name>A0A0P4ZMU2_9CRUS</name>
<dbReference type="GO" id="GO:0005737">
    <property type="term" value="C:cytoplasm"/>
    <property type="evidence" value="ECO:0007669"/>
    <property type="project" value="TreeGrafter"/>
</dbReference>
<dbReference type="EMBL" id="GDIP01210302">
    <property type="protein sequence ID" value="JAJ13100.1"/>
    <property type="molecule type" value="Transcribed_RNA"/>
</dbReference>
<evidence type="ECO:0000259" key="12">
    <source>
        <dbReference type="PROSITE" id="PS52048"/>
    </source>
</evidence>
<dbReference type="GO" id="GO:0006511">
    <property type="term" value="P:ubiquitin-dependent protein catabolic process"/>
    <property type="evidence" value="ECO:0007669"/>
    <property type="project" value="UniProtKB-UniRule"/>
</dbReference>
<dbReference type="PROSITE" id="PS00140">
    <property type="entry name" value="UCH_1"/>
    <property type="match status" value="1"/>
</dbReference>
<keyword evidence="7 10" id="KW-0788">Thiol protease</keyword>
<evidence type="ECO:0000313" key="13">
    <source>
        <dbReference type="EMBL" id="JAJ13100.1"/>
    </source>
</evidence>
<evidence type="ECO:0000256" key="7">
    <source>
        <dbReference type="ARBA" id="ARBA00022807"/>
    </source>
</evidence>
<dbReference type="OrthoDB" id="427186at2759"/>
<dbReference type="InterPro" id="IPR036959">
    <property type="entry name" value="Peptidase_C12_UCH_sf"/>
</dbReference>
<evidence type="ECO:0000256" key="6">
    <source>
        <dbReference type="ARBA" id="ARBA00022801"/>
    </source>
</evidence>
<evidence type="ECO:0000256" key="1">
    <source>
        <dbReference type="ARBA" id="ARBA00000707"/>
    </source>
</evidence>
<dbReference type="InterPro" id="IPR038765">
    <property type="entry name" value="Papain-like_cys_pep_sf"/>
</dbReference>
<evidence type="ECO:0000256" key="10">
    <source>
        <dbReference type="PROSITE-ProRule" id="PRU01393"/>
    </source>
</evidence>
<accession>A0A0P4ZMU2</accession>
<evidence type="ECO:0000256" key="8">
    <source>
        <dbReference type="ARBA" id="ARBA00055560"/>
    </source>
</evidence>
<evidence type="ECO:0000256" key="11">
    <source>
        <dbReference type="RuleBase" id="RU361215"/>
    </source>
</evidence>
<comment type="similarity">
    <text evidence="2 10 11">Belongs to the peptidase C12 family.</text>
</comment>
<evidence type="ECO:0000256" key="4">
    <source>
        <dbReference type="ARBA" id="ARBA00022670"/>
    </source>
</evidence>
<dbReference type="Pfam" id="PF01088">
    <property type="entry name" value="Peptidase_C12"/>
    <property type="match status" value="1"/>
</dbReference>
<dbReference type="GO" id="GO:0016579">
    <property type="term" value="P:protein deubiquitination"/>
    <property type="evidence" value="ECO:0007669"/>
    <property type="project" value="TreeGrafter"/>
</dbReference>
<reference evidence="13" key="1">
    <citation type="submission" date="2015-10" db="EMBL/GenBank/DDBJ databases">
        <title>Daphnia magna gene sets from two clonal populations assembled and annotated with EvidentialGene.</title>
        <authorList>
            <person name="Gilbert D."/>
            <person name="Podicheti R."/>
            <person name="Orsini L."/>
            <person name="Colbourne J."/>
            <person name="Pfrender M."/>
        </authorList>
    </citation>
    <scope>NUCLEOTIDE SEQUENCE</scope>
</reference>
<dbReference type="InterPro" id="IPR057254">
    <property type="entry name" value="UCH_AS"/>
</dbReference>
<evidence type="ECO:0000256" key="5">
    <source>
        <dbReference type="ARBA" id="ARBA00022786"/>
    </source>
</evidence>
<evidence type="ECO:0000256" key="3">
    <source>
        <dbReference type="ARBA" id="ARBA00012759"/>
    </source>
</evidence>
<keyword evidence="6 10" id="KW-0378">Hydrolase</keyword>
<dbReference type="SUPFAM" id="SSF54001">
    <property type="entry name" value="Cysteine proteinases"/>
    <property type="match status" value="1"/>
</dbReference>
<dbReference type="FunFam" id="3.40.532.10:FF:000006">
    <property type="entry name" value="Ubiquitin carboxyl-terminal hydrolase"/>
    <property type="match status" value="1"/>
</dbReference>
<keyword evidence="5 10" id="KW-0833">Ubl conjugation pathway</keyword>
<keyword evidence="4 10" id="KW-0645">Protease</keyword>
<dbReference type="GO" id="GO:0004843">
    <property type="term" value="F:cysteine-type deubiquitinase activity"/>
    <property type="evidence" value="ECO:0007669"/>
    <property type="project" value="UniProtKB-UniRule"/>
</dbReference>
<dbReference type="AlphaFoldDB" id="A0A0P4ZMU2"/>
<evidence type="ECO:0000256" key="9">
    <source>
        <dbReference type="ARBA" id="ARBA00073226"/>
    </source>
</evidence>
<feature type="site" description="Important for enzyme activity" evidence="10">
    <location>
        <position position="182"/>
    </location>
</feature>
<feature type="site" description="Transition state stabilizer" evidence="10">
    <location>
        <position position="88"/>
    </location>
</feature>
<sequence length="229" mass="25198">MSINIIDFPLESNPEVMNKFLTTVGVSSKWKINDVYGLDPELLATVPQPVLAVLLLFPINEKFESYFKKQEEEKKSETVSPSLFFMKQTVGNACGTIALIHAVANNLDKIDLAPGHLKNFLDATKDLSAEARAEKLEADEGLSTAHEESAQGGQTEAPSRDENVNLHFITLIHHSGGLYELDGRKSQPIPHGNTTPETFLEDAAKVCRELMAVDPEEVHFTLVALTDAQ</sequence>
<dbReference type="PROSITE" id="PS52048">
    <property type="entry name" value="UCH_DOMAIN"/>
    <property type="match status" value="1"/>
</dbReference>
<dbReference type="PRINTS" id="PR00707">
    <property type="entry name" value="UBCTHYDRLASE"/>
</dbReference>
<reference evidence="13" key="2">
    <citation type="submission" date="2015-10" db="EMBL/GenBank/DDBJ databases">
        <authorList>
            <person name="Gilbert D.G."/>
        </authorList>
    </citation>
    <scope>NUCLEOTIDE SEQUENCE</scope>
</reference>
<dbReference type="InterPro" id="IPR001578">
    <property type="entry name" value="Peptidase_C12_UCH"/>
</dbReference>
<organism evidence="13">
    <name type="scientific">Daphnia magna</name>
    <dbReference type="NCBI Taxonomy" id="35525"/>
    <lineage>
        <taxon>Eukaryota</taxon>
        <taxon>Metazoa</taxon>
        <taxon>Ecdysozoa</taxon>
        <taxon>Arthropoda</taxon>
        <taxon>Crustacea</taxon>
        <taxon>Branchiopoda</taxon>
        <taxon>Diplostraca</taxon>
        <taxon>Cladocera</taxon>
        <taxon>Anomopoda</taxon>
        <taxon>Daphniidae</taxon>
        <taxon>Daphnia</taxon>
    </lineage>
</organism>
<feature type="domain" description="UCH catalytic" evidence="12">
    <location>
        <begin position="6"/>
        <end position="227"/>
    </location>
</feature>